<evidence type="ECO:0000256" key="2">
    <source>
        <dbReference type="ARBA" id="ARBA00019418"/>
    </source>
</evidence>
<proteinExistence type="inferred from homology"/>
<comment type="similarity">
    <text evidence="1">Belongs to the SdhE FAD assembly factor family.</text>
</comment>
<evidence type="ECO:0000313" key="5">
    <source>
        <dbReference type="Proteomes" id="UP000199283"/>
    </source>
</evidence>
<sequence>MIPGENPVTDTETRRKRLKIRAWRRGIKEMDLILGGYADAELAGMDDDQLALFEAVLGENDHDLYSWVTGQTSAPDRFAPLMAALGRRAAGLGR</sequence>
<dbReference type="InterPro" id="IPR036714">
    <property type="entry name" value="SDH_sf"/>
</dbReference>
<reference evidence="4 5" key="1">
    <citation type="submission" date="2016-10" db="EMBL/GenBank/DDBJ databases">
        <authorList>
            <person name="de Groot N.N."/>
        </authorList>
    </citation>
    <scope>NUCLEOTIDE SEQUENCE [LARGE SCALE GENOMIC DNA]</scope>
    <source>
        <strain evidence="4 5">DSM 14858</strain>
    </source>
</reference>
<dbReference type="RefSeq" id="WP_092762175.1">
    <property type="nucleotide sequence ID" value="NZ_CAXBJT010000054.1"/>
</dbReference>
<dbReference type="Gene3D" id="1.10.150.250">
    <property type="entry name" value="Flavinator of succinate dehydrogenase"/>
    <property type="match status" value="1"/>
</dbReference>
<evidence type="ECO:0000313" key="4">
    <source>
        <dbReference type="EMBL" id="SEL09580.1"/>
    </source>
</evidence>
<evidence type="ECO:0000256" key="3">
    <source>
        <dbReference type="ARBA" id="ARBA00023186"/>
    </source>
</evidence>
<dbReference type="Proteomes" id="UP000199283">
    <property type="component" value="Unassembled WGS sequence"/>
</dbReference>
<dbReference type="STRING" id="188906.SAMN04488526_1903"/>
<dbReference type="PANTHER" id="PTHR12469:SF2">
    <property type="entry name" value="SUCCINATE DEHYDROGENASE ASSEMBLY FACTOR 2, MITOCHONDRIAL"/>
    <property type="match status" value="1"/>
</dbReference>
<evidence type="ECO:0000256" key="1">
    <source>
        <dbReference type="ARBA" id="ARBA00008571"/>
    </source>
</evidence>
<dbReference type="OrthoDB" id="9807264at2"/>
<keyword evidence="5" id="KW-1185">Reference proteome</keyword>
<dbReference type="GO" id="GO:0006099">
    <property type="term" value="P:tricarboxylic acid cycle"/>
    <property type="evidence" value="ECO:0007669"/>
    <property type="project" value="TreeGrafter"/>
</dbReference>
<dbReference type="Pfam" id="PF03937">
    <property type="entry name" value="Sdh5"/>
    <property type="match status" value="1"/>
</dbReference>
<dbReference type="EMBL" id="FNZQ01000003">
    <property type="protein sequence ID" value="SEL09580.1"/>
    <property type="molecule type" value="Genomic_DNA"/>
</dbReference>
<dbReference type="PANTHER" id="PTHR12469">
    <property type="entry name" value="PROTEIN EMI5 HOMOLOG, MITOCHONDRIAL"/>
    <property type="match status" value="1"/>
</dbReference>
<gene>
    <name evidence="4" type="ORF">SAMN04488526_1903</name>
</gene>
<accession>A0A1H7ME30</accession>
<protein>
    <recommendedName>
        <fullName evidence="2">FAD assembly factor SdhE</fullName>
    </recommendedName>
</protein>
<dbReference type="SUPFAM" id="SSF109910">
    <property type="entry name" value="YgfY-like"/>
    <property type="match status" value="1"/>
</dbReference>
<organism evidence="4 5">
    <name type="scientific">Jannaschia helgolandensis</name>
    <dbReference type="NCBI Taxonomy" id="188906"/>
    <lineage>
        <taxon>Bacteria</taxon>
        <taxon>Pseudomonadati</taxon>
        <taxon>Pseudomonadota</taxon>
        <taxon>Alphaproteobacteria</taxon>
        <taxon>Rhodobacterales</taxon>
        <taxon>Roseobacteraceae</taxon>
        <taxon>Jannaschia</taxon>
    </lineage>
</organism>
<dbReference type="AlphaFoldDB" id="A0A1H7ME30"/>
<name>A0A1H7ME30_9RHOB</name>
<keyword evidence="3" id="KW-0143">Chaperone</keyword>
<dbReference type="InterPro" id="IPR005631">
    <property type="entry name" value="SDH"/>
</dbReference>